<keyword evidence="1 3" id="KW-0853">WD repeat</keyword>
<dbReference type="OMA" id="MFQSAVI"/>
<organism evidence="5 6">
    <name type="scientific">Globisporangium ultimum (strain ATCC 200006 / CBS 805.95 / DAOM BR144)</name>
    <name type="common">Pythium ultimum</name>
    <dbReference type="NCBI Taxonomy" id="431595"/>
    <lineage>
        <taxon>Eukaryota</taxon>
        <taxon>Sar</taxon>
        <taxon>Stramenopiles</taxon>
        <taxon>Oomycota</taxon>
        <taxon>Peronosporomycetes</taxon>
        <taxon>Pythiales</taxon>
        <taxon>Pythiaceae</taxon>
        <taxon>Globisporangium</taxon>
    </lineage>
</organism>
<evidence type="ECO:0000256" key="4">
    <source>
        <dbReference type="SAM" id="MobiDB-lite"/>
    </source>
</evidence>
<dbReference type="InterPro" id="IPR001680">
    <property type="entry name" value="WD40_rpt"/>
</dbReference>
<feature type="region of interest" description="Disordered" evidence="4">
    <location>
        <begin position="528"/>
        <end position="600"/>
    </location>
</feature>
<dbReference type="HOGENOM" id="CLU_005583_0_0_1"/>
<sequence>MFQSAVIHADFEFTNHNAVINAVCYNHHQDCFVSADDTCLRLWSPTAGENEEANGGGASAGGGERRQIHLPTRTTNFIQALEYIESRQLYVAAALNGTLKVYDLNMAELASVFTGRGTILSMVFDAARNRLFTGGVDGCAAWLVRGKPLGGSATDHGMNPHYELSPLPNFFHHHPAAGSGSHDDQHGLDADATGGSSSSSDMPACGAAKHSGARPRATAKTLETHQRPWVQNVQLNSDKTKLYAQSKHCVDVFSTTDGRFIETYADLFPKEHGAIMAFVVHEKTQYVVCGCINGWIFVVSLHPSSVLHVFKDHTLSITSLAVHASSNLIFSSSLDGTVRLWDLEARRQAHRLDIGQPVQGIQLLVPNANPCRFLCRVRSRIQLFRIQSTIKEYLPVLSPVCVLQRVLYPTHRGDVNRKIRSAIEVRKRYEDDDEEDLSSEDSDESDSDEASESQQTQVIVAAGMDKTIRLFAGRTANEAPSFTWTPEDSSLDLIGFVLNPCGKHLFLLLESQRIIIVDVENNQAHDKNKVGTPGINRVVDMSVPPPAFGGSSATQRQLSGQTSSTRDTLNSAGSRKKSQGIGSTSTTTAGSNTSSSGSWGGVRGSIRCICVCYYPPIFRSAVPSAEATASVTPTAQSKWFSRTFVTRRQPSSIALELKKAEEELTQESNINYQQHPHRRNALIQSEYEWIVCGSEFGHLLFWHTGLANNGKEAISIDAHDAAIISMAASTSSPLLVTLDDAKRANFWHLQPVFTLRHMLDLSEKPSCFVLSPVSELLLSGYDDGNILLMDVSDPSALETYSSDENHFAMVSAADFLDEKGIVLTASVDAMIKIWDQQKTLLRQIHIAMAFTSLCFMNASGDLMAGLSNGIFIVTKDDVLPEKVPKHPRKRKNNEGTLHGARKKIKYSRVH</sequence>
<evidence type="ECO:0000256" key="3">
    <source>
        <dbReference type="PROSITE-ProRule" id="PRU00221"/>
    </source>
</evidence>
<name>K3WC54_GLOUD</name>
<keyword evidence="2" id="KW-0677">Repeat</keyword>
<accession>K3WC54</accession>
<dbReference type="PROSITE" id="PS50294">
    <property type="entry name" value="WD_REPEATS_REGION"/>
    <property type="match status" value="1"/>
</dbReference>
<dbReference type="PANTHER" id="PTHR45532:SF1">
    <property type="entry name" value="WD REPEAT-CONTAINING PROTEIN 97"/>
    <property type="match status" value="1"/>
</dbReference>
<feature type="region of interest" description="Disordered" evidence="4">
    <location>
        <begin position="173"/>
        <end position="216"/>
    </location>
</feature>
<dbReference type="SUPFAM" id="SSF50978">
    <property type="entry name" value="WD40 repeat-like"/>
    <property type="match status" value="1"/>
</dbReference>
<reference evidence="6" key="2">
    <citation type="submission" date="2010-04" db="EMBL/GenBank/DDBJ databases">
        <authorList>
            <person name="Buell R."/>
            <person name="Hamilton J."/>
            <person name="Hostetler J."/>
        </authorList>
    </citation>
    <scope>NUCLEOTIDE SEQUENCE [LARGE SCALE GENOMIC DNA]</scope>
    <source>
        <strain evidence="6">DAOM:BR144</strain>
    </source>
</reference>
<dbReference type="PANTHER" id="PTHR45532">
    <property type="entry name" value="WD REPEAT-CONTAINING PROTEIN 97"/>
    <property type="match status" value="1"/>
</dbReference>
<feature type="repeat" description="WD" evidence="3">
    <location>
        <begin position="310"/>
        <end position="351"/>
    </location>
</feature>
<dbReference type="InterPro" id="IPR036322">
    <property type="entry name" value="WD40_repeat_dom_sf"/>
</dbReference>
<dbReference type="SMART" id="SM00320">
    <property type="entry name" value="WD40"/>
    <property type="match status" value="8"/>
</dbReference>
<dbReference type="Gene3D" id="2.130.10.10">
    <property type="entry name" value="YVTN repeat-like/Quinoprotein amine dehydrogenase"/>
    <property type="match status" value="3"/>
</dbReference>
<evidence type="ECO:0000313" key="5">
    <source>
        <dbReference type="EnsemblProtists" id="PYU1_T002545"/>
    </source>
</evidence>
<feature type="region of interest" description="Disordered" evidence="4">
    <location>
        <begin position="430"/>
        <end position="457"/>
    </location>
</feature>
<dbReference type="Proteomes" id="UP000019132">
    <property type="component" value="Unassembled WGS sequence"/>
</dbReference>
<dbReference type="eggNOG" id="ENOG502SD6D">
    <property type="taxonomic scope" value="Eukaryota"/>
</dbReference>
<dbReference type="InParanoid" id="K3WC54"/>
<dbReference type="PROSITE" id="PS50082">
    <property type="entry name" value="WD_REPEATS_2"/>
    <property type="match status" value="2"/>
</dbReference>
<reference evidence="6" key="1">
    <citation type="journal article" date="2010" name="Genome Biol.">
        <title>Genome sequence of the necrotrophic plant pathogen Pythium ultimum reveals original pathogenicity mechanisms and effector repertoire.</title>
        <authorList>
            <person name="Levesque C.A."/>
            <person name="Brouwer H."/>
            <person name="Cano L."/>
            <person name="Hamilton J.P."/>
            <person name="Holt C."/>
            <person name="Huitema E."/>
            <person name="Raffaele S."/>
            <person name="Robideau G.P."/>
            <person name="Thines M."/>
            <person name="Win J."/>
            <person name="Zerillo M.M."/>
            <person name="Beakes G.W."/>
            <person name="Boore J.L."/>
            <person name="Busam D."/>
            <person name="Dumas B."/>
            <person name="Ferriera S."/>
            <person name="Fuerstenberg S.I."/>
            <person name="Gachon C.M."/>
            <person name="Gaulin E."/>
            <person name="Govers F."/>
            <person name="Grenville-Briggs L."/>
            <person name="Horner N."/>
            <person name="Hostetler J."/>
            <person name="Jiang R.H."/>
            <person name="Johnson J."/>
            <person name="Krajaejun T."/>
            <person name="Lin H."/>
            <person name="Meijer H.J."/>
            <person name="Moore B."/>
            <person name="Morris P."/>
            <person name="Phuntmart V."/>
            <person name="Puiu D."/>
            <person name="Shetty J."/>
            <person name="Stajich J.E."/>
            <person name="Tripathy S."/>
            <person name="Wawra S."/>
            <person name="van West P."/>
            <person name="Whitty B.R."/>
            <person name="Coutinho P.M."/>
            <person name="Henrissat B."/>
            <person name="Martin F."/>
            <person name="Thomas P.D."/>
            <person name="Tyler B.M."/>
            <person name="De Vries R.P."/>
            <person name="Kamoun S."/>
            <person name="Yandell M."/>
            <person name="Tisserat N."/>
            <person name="Buell C.R."/>
        </authorList>
    </citation>
    <scope>NUCLEOTIDE SEQUENCE</scope>
    <source>
        <strain evidence="6">DAOM:BR144</strain>
    </source>
</reference>
<evidence type="ECO:0000256" key="1">
    <source>
        <dbReference type="ARBA" id="ARBA00022574"/>
    </source>
</evidence>
<feature type="compositionally biased region" description="Polar residues" evidence="4">
    <location>
        <begin position="551"/>
        <end position="573"/>
    </location>
</feature>
<evidence type="ECO:0000256" key="2">
    <source>
        <dbReference type="ARBA" id="ARBA00022737"/>
    </source>
</evidence>
<dbReference type="AlphaFoldDB" id="K3WC54"/>
<feature type="compositionally biased region" description="Acidic residues" evidence="4">
    <location>
        <begin position="431"/>
        <end position="451"/>
    </location>
</feature>
<reference evidence="5" key="3">
    <citation type="submission" date="2014-11" db="UniProtKB">
        <authorList>
            <consortium name="EnsemblProtists"/>
        </authorList>
    </citation>
    <scope>IDENTIFICATION</scope>
    <source>
        <strain evidence="5">DAOM BR144</strain>
    </source>
</reference>
<proteinExistence type="predicted"/>
<feature type="compositionally biased region" description="Low complexity" evidence="4">
    <location>
        <begin position="579"/>
        <end position="597"/>
    </location>
</feature>
<dbReference type="SUPFAM" id="SSF50998">
    <property type="entry name" value="Quinoprotein alcohol dehydrogenase-like"/>
    <property type="match status" value="1"/>
</dbReference>
<feature type="repeat" description="WD" evidence="3">
    <location>
        <begin position="803"/>
        <end position="835"/>
    </location>
</feature>
<protein>
    <submittedName>
        <fullName evidence="5">Uncharacterized protein</fullName>
    </submittedName>
</protein>
<dbReference type="InterPro" id="IPR019775">
    <property type="entry name" value="WD40_repeat_CS"/>
</dbReference>
<dbReference type="InterPro" id="IPR011047">
    <property type="entry name" value="Quinoprotein_ADH-like_sf"/>
</dbReference>
<dbReference type="EnsemblProtists" id="PYU1_T002545">
    <property type="protein sequence ID" value="PYU1_T002545"/>
    <property type="gene ID" value="PYU1_G002542"/>
</dbReference>
<dbReference type="STRING" id="431595.K3WC54"/>
<dbReference type="Pfam" id="PF00400">
    <property type="entry name" value="WD40"/>
    <property type="match status" value="2"/>
</dbReference>
<evidence type="ECO:0000313" key="6">
    <source>
        <dbReference type="Proteomes" id="UP000019132"/>
    </source>
</evidence>
<dbReference type="PROSITE" id="PS00678">
    <property type="entry name" value="WD_REPEATS_1"/>
    <property type="match status" value="1"/>
</dbReference>
<keyword evidence="6" id="KW-1185">Reference proteome</keyword>
<dbReference type="VEuPathDB" id="FungiDB:PYU1_G002542"/>
<dbReference type="InterPro" id="IPR015943">
    <property type="entry name" value="WD40/YVTN_repeat-like_dom_sf"/>
</dbReference>